<evidence type="ECO:0000259" key="6">
    <source>
        <dbReference type="SMART" id="SM00382"/>
    </source>
</evidence>
<feature type="domain" description="AAA+ ATPase" evidence="6">
    <location>
        <begin position="488"/>
        <end position="624"/>
    </location>
</feature>
<dbReference type="GO" id="GO:0051228">
    <property type="term" value="P:mitotic spindle disassembly"/>
    <property type="evidence" value="ECO:0007669"/>
    <property type="project" value="TreeGrafter"/>
</dbReference>
<evidence type="ECO:0000259" key="7">
    <source>
        <dbReference type="SMART" id="SM01073"/>
    </source>
</evidence>
<dbReference type="CDD" id="cd19503">
    <property type="entry name" value="RecA-like_CDC48_NLV2_r1-like"/>
    <property type="match status" value="1"/>
</dbReference>
<dbReference type="PROSITE" id="PS00674">
    <property type="entry name" value="AAA"/>
    <property type="match status" value="2"/>
</dbReference>
<reference evidence="8" key="1">
    <citation type="submission" date="2013-04" db="EMBL/GenBank/DDBJ databases">
        <authorList>
            <person name="Sibley D."/>
            <person name="Venepally P."/>
            <person name="Karamycheva S."/>
            <person name="Hadjithomas M."/>
            <person name="Khan A."/>
            <person name="Brunk B."/>
            <person name="Roos D."/>
            <person name="Caler E."/>
            <person name="Lorenzi H."/>
        </authorList>
    </citation>
    <scope>NUCLEOTIDE SEQUENCE [LARGE SCALE GENOMIC DNA]</scope>
    <source>
        <strain evidence="8">ME49</strain>
    </source>
</reference>
<dbReference type="Pfam" id="PF00004">
    <property type="entry name" value="AAA"/>
    <property type="match status" value="2"/>
</dbReference>
<dbReference type="GO" id="GO:0016887">
    <property type="term" value="F:ATP hydrolysis activity"/>
    <property type="evidence" value="ECO:0007669"/>
    <property type="project" value="InterPro"/>
</dbReference>
<dbReference type="InterPro" id="IPR003960">
    <property type="entry name" value="ATPase_AAA_CS"/>
</dbReference>
<dbReference type="SUPFAM" id="SSF50692">
    <property type="entry name" value="ADC-like"/>
    <property type="match status" value="1"/>
</dbReference>
<accession>A0A125YJG8</accession>
<dbReference type="InterPro" id="IPR009010">
    <property type="entry name" value="Asp_de-COase-like_dom_sf"/>
</dbReference>
<dbReference type="InterPro" id="IPR029067">
    <property type="entry name" value="CDC48_domain_2-like_sf"/>
</dbReference>
<dbReference type="GO" id="GO:0030970">
    <property type="term" value="P:retrograde protein transport, ER to cytosol"/>
    <property type="evidence" value="ECO:0007669"/>
    <property type="project" value="TreeGrafter"/>
</dbReference>
<name>A0A125YJG8_TOXGM</name>
<feature type="transmembrane region" description="Helical" evidence="5">
    <location>
        <begin position="29"/>
        <end position="52"/>
    </location>
</feature>
<dbReference type="KEGG" id="tgo:TGME49_321640"/>
<feature type="compositionally biased region" description="Low complexity" evidence="4">
    <location>
        <begin position="162"/>
        <end position="212"/>
    </location>
</feature>
<dbReference type="Gene3D" id="2.40.40.20">
    <property type="match status" value="1"/>
</dbReference>
<dbReference type="EMBL" id="CM002035">
    <property type="protein sequence ID" value="EPT32255.1"/>
    <property type="molecule type" value="Genomic_DNA"/>
</dbReference>
<dbReference type="GO" id="GO:0034098">
    <property type="term" value="C:VCP-NPL4-UFD1 AAA ATPase complex"/>
    <property type="evidence" value="ECO:0007669"/>
    <property type="project" value="TreeGrafter"/>
</dbReference>
<dbReference type="GO" id="GO:0005634">
    <property type="term" value="C:nucleus"/>
    <property type="evidence" value="ECO:0007669"/>
    <property type="project" value="TreeGrafter"/>
</dbReference>
<dbReference type="FunFam" id="3.40.50.300:FF:000012">
    <property type="entry name" value="Transitional endoplasmic reticulum ATPase"/>
    <property type="match status" value="1"/>
</dbReference>
<dbReference type="EMBL" id="KE138815">
    <property type="protein sequence ID" value="EPT32255.1"/>
    <property type="molecule type" value="Genomic_DNA"/>
</dbReference>
<dbReference type="AlphaFoldDB" id="A0A125YJG8"/>
<feature type="compositionally biased region" description="Low complexity" evidence="4">
    <location>
        <begin position="110"/>
        <end position="131"/>
    </location>
</feature>
<dbReference type="GO" id="GO:0097352">
    <property type="term" value="P:autophagosome maturation"/>
    <property type="evidence" value="ECO:0007669"/>
    <property type="project" value="TreeGrafter"/>
</dbReference>
<feature type="region of interest" description="Disordered" evidence="4">
    <location>
        <begin position="1008"/>
        <end position="1044"/>
    </location>
</feature>
<keyword evidence="8" id="KW-0378">Hydrolase</keyword>
<keyword evidence="3" id="KW-0067">ATP-binding</keyword>
<dbReference type="RefSeq" id="XP_002371705.2">
    <property type="nucleotide sequence ID" value="XM_002371664.2"/>
</dbReference>
<dbReference type="OrthoDB" id="27435at2759"/>
<evidence type="ECO:0000256" key="3">
    <source>
        <dbReference type="ARBA" id="ARBA00022840"/>
    </source>
</evidence>
<dbReference type="GO" id="GO:0005829">
    <property type="term" value="C:cytosol"/>
    <property type="evidence" value="ECO:0007669"/>
    <property type="project" value="TreeGrafter"/>
</dbReference>
<sequence length="1044" mass="112893">MGTAWCPLEGAGWDSSASSFRRGLGLRRLLSLSVFLLLPFPFIFLSPAHAVVRLPPSPAPPVSPSFTSSRFSGRRLRSPSEMGAERPTSRVPPAAILSSFENREREQRAKSTLKAAAEAASSARTTGSSCPTSCSSLASSLSSPIFTDPPLTDVRSIAPHCPSTSSSPSSSLSSSLSSSPSSSPSSSLSSSPSSSLSSSLSSSPSSSPDASLSSSSLSSLVSSLRGGRSFFSSSPPSPTAPVAGNLFVVKGSHARDPSVVFLSPRDMAALQVQRGDVVLLSGRRKRETVAIAMPDRSLEARHVVLHAHALKNIKLHAQDAIKVTPQRLLPHARRVFVLPFSDTLGDVRDGGAGRSEGRDRDASGEKPSVEAVATKFFRHTSRPVKVGDQFVLEFPVHAKGEHGATGKVEVKVMQIDTDGKDDQEVALVDDATELICEGEPLDRAQFDASSMITYDDVGGLKKELNLIRELVELPLRFPEIFKQVGVQTPRGVLLHGSSGCGKTLLAKAIANECGANFLTVNGPEVMSKLAGESEANLRRIFEEAAALSPCLLFIDEIDSIASKREKTQGEVEKRIVAQLLTLMDGVSSDKGIVVLAATNRPNQLDPALRRFGRFDREIEIPIPDEKGRTEILKKKAEKMNLGPDVDLEKIAKDAHGFVGADMAQLCLEAAMQCVRENCQFVDFDKDEVDPETLAKFQVRMPHFVHALSVVNPSALRERHVEVPDVRWEDIGGLTEVKEELVETVQYPVEHGEKFHKFGLAPSKGVLFFGPPGCGKTLLAKAVANECKANFISVKGPELLTMWFGESEANVRDLFDKARAAAPCVIFFDEMDSIAKARGSGTGGGGEAADRVINQILTEIDGIGKRKPIFVIGATNRPDILDPAVTRPGRLDQLLYIPLPDFKSRVNIFKAALRKSPLAPDVDIEDMARRLEGFSGADITEICQRAAKNAVRESIQAEVARGRPLAEGEKDPVPFISKKHFDEAFKGARRSVPEDMVKVYTQFNSMMKRRRVAQETTETAKETTETAKETTETAKETTETAKETK</sequence>
<dbReference type="Pfam" id="PF02359">
    <property type="entry name" value="CDC48_N"/>
    <property type="match status" value="1"/>
</dbReference>
<proteinExistence type="predicted"/>
<feature type="region of interest" description="Disordered" evidence="4">
    <location>
        <begin position="347"/>
        <end position="367"/>
    </location>
</feature>
<dbReference type="SMART" id="SM01073">
    <property type="entry name" value="CDC48_N"/>
    <property type="match status" value="1"/>
</dbReference>
<dbReference type="Gene3D" id="1.10.8.60">
    <property type="match status" value="2"/>
</dbReference>
<keyword evidence="8" id="KW-0132">Cell division</keyword>
<dbReference type="EC" id="3.6.1.3" evidence="8"/>
<protein>
    <submittedName>
        <fullName evidence="8">Cell division protein CDC48AP</fullName>
        <ecNumber evidence="8">3.6.1.3</ecNumber>
        <ecNumber evidence="8">3.6.4.3</ecNumber>
    </submittedName>
</protein>
<dbReference type="PANTHER" id="PTHR23077">
    <property type="entry name" value="AAA-FAMILY ATPASE"/>
    <property type="match status" value="1"/>
</dbReference>
<keyword evidence="1" id="KW-0677">Repeat</keyword>
<dbReference type="SUPFAM" id="SSF52540">
    <property type="entry name" value="P-loop containing nucleoside triphosphate hydrolases"/>
    <property type="match status" value="2"/>
</dbReference>
<feature type="region of interest" description="Disordered" evidence="4">
    <location>
        <begin position="151"/>
        <end position="212"/>
    </location>
</feature>
<dbReference type="InterPro" id="IPR003593">
    <property type="entry name" value="AAA+_ATPase"/>
</dbReference>
<dbReference type="SUPFAM" id="SSF54585">
    <property type="entry name" value="Cdc48 domain 2-like"/>
    <property type="match status" value="1"/>
</dbReference>
<keyword evidence="5" id="KW-1133">Transmembrane helix</keyword>
<dbReference type="InterPro" id="IPR050168">
    <property type="entry name" value="AAA_ATPase_domain"/>
</dbReference>
<feature type="domain" description="CDC48 N-terminal subdomain" evidence="7">
    <location>
        <begin position="246"/>
        <end position="328"/>
    </location>
</feature>
<dbReference type="SMART" id="SM00382">
    <property type="entry name" value="AAA"/>
    <property type="match status" value="2"/>
</dbReference>
<feature type="region of interest" description="Disordered" evidence="4">
    <location>
        <begin position="58"/>
        <end position="131"/>
    </location>
</feature>
<feature type="compositionally biased region" description="Basic and acidic residues" evidence="4">
    <location>
        <begin position="1017"/>
        <end position="1044"/>
    </location>
</feature>
<dbReference type="GO" id="GO:0051301">
    <property type="term" value="P:cell division"/>
    <property type="evidence" value="ECO:0007669"/>
    <property type="project" value="UniProtKB-KW"/>
</dbReference>
<dbReference type="SMR" id="A0A125YJG8"/>
<dbReference type="GeneID" id="7896798"/>
<keyword evidence="5" id="KW-0472">Membrane</keyword>
<dbReference type="InterPro" id="IPR041569">
    <property type="entry name" value="AAA_lid_3"/>
</dbReference>
<feature type="domain" description="AAA+ ATPase" evidence="6">
    <location>
        <begin position="761"/>
        <end position="900"/>
    </location>
</feature>
<evidence type="ECO:0000256" key="2">
    <source>
        <dbReference type="ARBA" id="ARBA00022741"/>
    </source>
</evidence>
<keyword evidence="8" id="KW-0131">Cell cycle</keyword>
<dbReference type="Pfam" id="PF17862">
    <property type="entry name" value="AAA_lid_3"/>
    <property type="match status" value="2"/>
</dbReference>
<dbReference type="InterPro" id="IPR003338">
    <property type="entry name" value="CDC4_N-term_subdom"/>
</dbReference>
<evidence type="ECO:0000256" key="4">
    <source>
        <dbReference type="SAM" id="MobiDB-lite"/>
    </source>
</evidence>
<keyword evidence="5" id="KW-0812">Transmembrane</keyword>
<dbReference type="EC" id="3.6.4.3" evidence="8"/>
<dbReference type="Gene3D" id="3.40.50.300">
    <property type="entry name" value="P-loop containing nucleotide triphosphate hydrolases"/>
    <property type="match status" value="2"/>
</dbReference>
<dbReference type="Proteomes" id="UP000001529">
    <property type="component" value="Chromosome Ib"/>
</dbReference>
<keyword evidence="9" id="KW-1185">Reference proteome</keyword>
<dbReference type="InterPro" id="IPR003959">
    <property type="entry name" value="ATPase_AAA_core"/>
</dbReference>
<dbReference type="PhylomeDB" id="A0A125YJG8"/>
<dbReference type="FunFam" id="3.40.50.300:FF:000048">
    <property type="entry name" value="Transitional endoplasmic reticulum ATPase"/>
    <property type="match status" value="1"/>
</dbReference>
<dbReference type="GO" id="GO:0005524">
    <property type="term" value="F:ATP binding"/>
    <property type="evidence" value="ECO:0007669"/>
    <property type="project" value="UniProtKB-KW"/>
</dbReference>
<evidence type="ECO:0000313" key="9">
    <source>
        <dbReference type="Proteomes" id="UP000001529"/>
    </source>
</evidence>
<evidence type="ECO:0000313" key="8">
    <source>
        <dbReference type="EMBL" id="EPT32255.1"/>
    </source>
</evidence>
<dbReference type="InterPro" id="IPR027417">
    <property type="entry name" value="P-loop_NTPase"/>
</dbReference>
<keyword evidence="2" id="KW-0547">Nucleotide-binding</keyword>
<evidence type="ECO:0000256" key="1">
    <source>
        <dbReference type="ARBA" id="ARBA00022737"/>
    </source>
</evidence>
<dbReference type="FunFam" id="1.10.8.60:FF:000057">
    <property type="entry name" value="AAA family ATPase, CDC48 subfamily"/>
    <property type="match status" value="1"/>
</dbReference>
<dbReference type="Gene3D" id="3.10.330.10">
    <property type="match status" value="1"/>
</dbReference>
<dbReference type="PANTHER" id="PTHR23077:SF171">
    <property type="entry name" value="NUCLEAR VALOSIN-CONTAINING PROTEIN-LIKE"/>
    <property type="match status" value="1"/>
</dbReference>
<organism evidence="8 9">
    <name type="scientific">Toxoplasma gondii (strain ATCC 50611 / Me49)</name>
    <dbReference type="NCBI Taxonomy" id="508771"/>
    <lineage>
        <taxon>Eukaryota</taxon>
        <taxon>Sar</taxon>
        <taxon>Alveolata</taxon>
        <taxon>Apicomplexa</taxon>
        <taxon>Conoidasida</taxon>
        <taxon>Coccidia</taxon>
        <taxon>Eucoccidiorida</taxon>
        <taxon>Eimeriorina</taxon>
        <taxon>Sarcocystidae</taxon>
        <taxon>Toxoplasma</taxon>
    </lineage>
</organism>
<dbReference type="VEuPathDB" id="ToxoDB:TGME49_321640"/>
<evidence type="ECO:0000256" key="5">
    <source>
        <dbReference type="SAM" id="Phobius"/>
    </source>
</evidence>
<dbReference type="GO" id="GO:0031593">
    <property type="term" value="F:polyubiquitin modification-dependent protein binding"/>
    <property type="evidence" value="ECO:0007669"/>
    <property type="project" value="TreeGrafter"/>
</dbReference>
<gene>
    <name evidence="8" type="primary">CDC48AP</name>
    <name evidence="8" type="ORF">TGME49_321640</name>
</gene>